<organism evidence="1">
    <name type="scientific">freshwater metagenome</name>
    <dbReference type="NCBI Taxonomy" id="449393"/>
    <lineage>
        <taxon>unclassified sequences</taxon>
        <taxon>metagenomes</taxon>
        <taxon>ecological metagenomes</taxon>
    </lineage>
</organism>
<gene>
    <name evidence="1" type="ORF">UFOPK3927_00239</name>
</gene>
<dbReference type="EMBL" id="CAFBOK010000016">
    <property type="protein sequence ID" value="CAB4972881.1"/>
    <property type="molecule type" value="Genomic_DNA"/>
</dbReference>
<sequence>MTTGSIGLTLERTQLATNLTKKVLQASEIALGGHQATLRLFLASAVLQNASGFFDNCPTLFWSSIEHRIDLALRDDHMLLTANAAVGKKILDVKESTRHAVQRVFAVARTEQRSSDRDLVELDGEHPRRVVDGQTHFSAPESSALRRASKNNIVHFL</sequence>
<evidence type="ECO:0000313" key="1">
    <source>
        <dbReference type="EMBL" id="CAB4972881.1"/>
    </source>
</evidence>
<dbReference type="AlphaFoldDB" id="A0A6J7LWM5"/>
<dbReference type="AntiFam" id="ANF00091">
    <property type="entry name" value="Shadow ORF (opposite smc)"/>
</dbReference>
<name>A0A6J7LWM5_9ZZZZ</name>
<dbReference type="AntiFam" id="ANF00168">
    <property type="entry name" value="Shadow ORF (opposite smc)"/>
</dbReference>
<reference evidence="1" key="1">
    <citation type="submission" date="2020-05" db="EMBL/GenBank/DDBJ databases">
        <authorList>
            <person name="Chiriac C."/>
            <person name="Salcher M."/>
            <person name="Ghai R."/>
            <person name="Kavagutti S V."/>
        </authorList>
    </citation>
    <scope>NUCLEOTIDE SEQUENCE</scope>
</reference>
<proteinExistence type="predicted"/>
<protein>
    <submittedName>
        <fullName evidence="1">Unannotated protein</fullName>
    </submittedName>
</protein>
<accession>A0A6J7LWM5</accession>